<comment type="caution">
    <text evidence="12">The sequence shown here is derived from an EMBL/GenBank/DDBJ whole genome shotgun (WGS) entry which is preliminary data.</text>
</comment>
<evidence type="ECO:0000256" key="1">
    <source>
        <dbReference type="ARBA" id="ARBA00004123"/>
    </source>
</evidence>
<feature type="compositionally biased region" description="Polar residues" evidence="10">
    <location>
        <begin position="191"/>
        <end position="205"/>
    </location>
</feature>
<dbReference type="SMART" id="SM00361">
    <property type="entry name" value="RRM_1"/>
    <property type="match status" value="2"/>
</dbReference>
<feature type="region of interest" description="Disordered" evidence="10">
    <location>
        <begin position="245"/>
        <end position="306"/>
    </location>
</feature>
<evidence type="ECO:0000313" key="12">
    <source>
        <dbReference type="EMBL" id="CAG5170264.1"/>
    </source>
</evidence>
<feature type="domain" description="RRM" evidence="11">
    <location>
        <begin position="715"/>
        <end position="792"/>
    </location>
</feature>
<dbReference type="InterPro" id="IPR000504">
    <property type="entry name" value="RRM_dom"/>
</dbReference>
<dbReference type="GO" id="GO:0005634">
    <property type="term" value="C:nucleus"/>
    <property type="evidence" value="ECO:0007669"/>
    <property type="project" value="UniProtKB-SubCell"/>
</dbReference>
<evidence type="ECO:0000313" key="13">
    <source>
        <dbReference type="Proteomes" id="UP000676310"/>
    </source>
</evidence>
<feature type="compositionally biased region" description="Low complexity" evidence="10">
    <location>
        <begin position="257"/>
        <end position="270"/>
    </location>
</feature>
<feature type="compositionally biased region" description="Low complexity" evidence="10">
    <location>
        <begin position="154"/>
        <end position="163"/>
    </location>
</feature>
<dbReference type="PANTHER" id="PTHR10352">
    <property type="entry name" value="EUKARYOTIC TRANSLATION INITIATION FACTOR 3 SUBUNIT G"/>
    <property type="match status" value="1"/>
</dbReference>
<comment type="subcellular location">
    <subcellularLocation>
        <location evidence="1">Nucleus</location>
    </subcellularLocation>
</comment>
<dbReference type="GO" id="GO:0006364">
    <property type="term" value="P:rRNA processing"/>
    <property type="evidence" value="ECO:0007669"/>
    <property type="project" value="UniProtKB-KW"/>
</dbReference>
<dbReference type="SMART" id="SM00360">
    <property type="entry name" value="RRM"/>
    <property type="match status" value="5"/>
</dbReference>
<dbReference type="RefSeq" id="XP_043170713.1">
    <property type="nucleotide sequence ID" value="XM_043314778.1"/>
</dbReference>
<keyword evidence="5" id="KW-0677">Repeat</keyword>
<dbReference type="AlphaFoldDB" id="A0A8J2N7C3"/>
<feature type="domain" description="RRM" evidence="11">
    <location>
        <begin position="614"/>
        <end position="695"/>
    </location>
</feature>
<keyword evidence="4" id="KW-0698">rRNA processing</keyword>
<name>A0A8J2N7C3_9PLEO</name>
<feature type="region of interest" description="Disordered" evidence="10">
    <location>
        <begin position="154"/>
        <end position="233"/>
    </location>
</feature>
<evidence type="ECO:0000256" key="6">
    <source>
        <dbReference type="ARBA" id="ARBA00022884"/>
    </source>
</evidence>
<keyword evidence="6 9" id="KW-0694">RNA-binding</keyword>
<dbReference type="InterPro" id="IPR012677">
    <property type="entry name" value="Nucleotide-bd_a/b_plait_sf"/>
</dbReference>
<evidence type="ECO:0000256" key="8">
    <source>
        <dbReference type="ARBA" id="ARBA00023274"/>
    </source>
</evidence>
<gene>
    <name evidence="12" type="ORF">ALTATR162_LOCUS7150</name>
</gene>
<keyword evidence="13" id="KW-1185">Reference proteome</keyword>
<sequence>MESSRIFVRGLPPKFSEDDVRKHFGSLKLPVTDVKYFPHRRIGYVGYKTPEDAAKAVKYFNKTFIKLTKIYAEIARPIADKELPKSRRQQKLEKSAPVSDEYRPPRQENDLKRKREEAEQDPKLKEFLEVYQPPSKTSIWANGDTQLNEPTAVAAEETVPEVVVPEDESDDEYQVISKKPKIAEEPATASAVPQPTATETSTTEIQAEVADGGDAMEDIQGAPIVEQGPVSDVDWLRSRTNRVLELVEDDEAPPTPATTTTIPQTAAPQTHVPAAPSPHVVEEQPEPQPQAEEQPDTVAAPDEEDKIRETGRLYLRNLHYEVTEDEIKEQFSKHGALEEVHVPLKKVDGKGKGFAFVQFQNPNEAVEAYLDNDNTIFQGRLLHIISAKAKKDTKLDDYEISKLPLKKQKEIRRKQNAVKATFNWNSLYLNADAVMSTIASRMGISKAELLDPTSADAAVKQAHAETHIIQETKSYFAQHGVDLEAFQRSAKGDLAILVKNVPHGVTADELRKLFEEHGTVTKFLMPPTGMTAIVEFSNVAQAKTAFMSLSYRKMKDSILYLEKAPKDLFKEGVATNFVQTTPSAQLTQSTQPGTKLSATDLLVDAPEPEATNTATLYVRNLNFSTTTERLTETFKPLFGFRSAKVKTKIDPKRGVLSMGFGFVEFNSPETATAALRAMDGHDLEGHKLQIKASHKGADAAEERRNEDAAKKAASTKIIIKNLPFEASKKDVRALFTPYGQLRSVRVPKKFDASSRGFGFAEFTTKRDAVNAMNALKNTHLLGRRLVLAFAETESDDPEKELEKMQQKVGAQANKVALQRLTEGGRKKFNVAGTDDLDD</sequence>
<feature type="domain" description="RRM" evidence="11">
    <location>
        <begin position="494"/>
        <end position="566"/>
    </location>
</feature>
<dbReference type="FunFam" id="3.30.70.330:FF:000459">
    <property type="entry name" value="Multiple RNA-binding domain-containing protein 1"/>
    <property type="match status" value="1"/>
</dbReference>
<dbReference type="Proteomes" id="UP000676310">
    <property type="component" value="Unassembled WGS sequence"/>
</dbReference>
<accession>A0A8J2N7C3</accession>
<feature type="region of interest" description="Disordered" evidence="10">
    <location>
        <begin position="82"/>
        <end position="122"/>
    </location>
</feature>
<evidence type="ECO:0000256" key="3">
    <source>
        <dbReference type="ARBA" id="ARBA00013428"/>
    </source>
</evidence>
<protein>
    <recommendedName>
        <fullName evidence="3">Multiple RNA-binding domain-containing protein 1</fullName>
    </recommendedName>
</protein>
<comment type="similarity">
    <text evidence="2">Belongs to the RRM MRD1 family.</text>
</comment>
<keyword evidence="8" id="KW-0687">Ribonucleoprotein</keyword>
<evidence type="ECO:0000256" key="9">
    <source>
        <dbReference type="PROSITE-ProRule" id="PRU00176"/>
    </source>
</evidence>
<dbReference type="FunFam" id="3.30.70.330:FF:000247">
    <property type="entry name" value="Multiple RNA-binding domain-containing protein 1"/>
    <property type="match status" value="1"/>
</dbReference>
<evidence type="ECO:0000256" key="7">
    <source>
        <dbReference type="ARBA" id="ARBA00023242"/>
    </source>
</evidence>
<dbReference type="GO" id="GO:1990904">
    <property type="term" value="C:ribonucleoprotein complex"/>
    <property type="evidence" value="ECO:0007669"/>
    <property type="project" value="UniProtKB-KW"/>
</dbReference>
<dbReference type="PROSITE" id="PS50102">
    <property type="entry name" value="RRM"/>
    <property type="match status" value="5"/>
</dbReference>
<dbReference type="GeneID" id="67019119"/>
<dbReference type="SUPFAM" id="SSF54928">
    <property type="entry name" value="RNA-binding domain, RBD"/>
    <property type="match status" value="4"/>
</dbReference>
<feature type="domain" description="RRM" evidence="11">
    <location>
        <begin position="4"/>
        <end position="77"/>
    </location>
</feature>
<dbReference type="CDD" id="cd12320">
    <property type="entry name" value="RRM6_RBM19_RRM5_MRD1"/>
    <property type="match status" value="1"/>
</dbReference>
<evidence type="ECO:0000256" key="5">
    <source>
        <dbReference type="ARBA" id="ARBA00022737"/>
    </source>
</evidence>
<dbReference type="Gene3D" id="3.30.70.330">
    <property type="match status" value="5"/>
</dbReference>
<feature type="domain" description="RRM" evidence="11">
    <location>
        <begin position="311"/>
        <end position="389"/>
    </location>
</feature>
<keyword evidence="7" id="KW-0539">Nucleus</keyword>
<evidence type="ECO:0000256" key="10">
    <source>
        <dbReference type="SAM" id="MobiDB-lite"/>
    </source>
</evidence>
<dbReference type="Pfam" id="PF00076">
    <property type="entry name" value="RRM_1"/>
    <property type="match status" value="5"/>
</dbReference>
<evidence type="ECO:0000256" key="4">
    <source>
        <dbReference type="ARBA" id="ARBA00022552"/>
    </source>
</evidence>
<evidence type="ECO:0000256" key="2">
    <source>
        <dbReference type="ARBA" id="ARBA00008033"/>
    </source>
</evidence>
<dbReference type="EMBL" id="CAJRGZ010000022">
    <property type="protein sequence ID" value="CAG5170264.1"/>
    <property type="molecule type" value="Genomic_DNA"/>
</dbReference>
<dbReference type="InterPro" id="IPR003954">
    <property type="entry name" value="RRM_euk-type"/>
</dbReference>
<dbReference type="InterPro" id="IPR035979">
    <property type="entry name" value="RBD_domain_sf"/>
</dbReference>
<dbReference type="OrthoDB" id="439639at2759"/>
<evidence type="ECO:0000259" key="11">
    <source>
        <dbReference type="PROSITE" id="PS50102"/>
    </source>
</evidence>
<dbReference type="GO" id="GO:0003723">
    <property type="term" value="F:RNA binding"/>
    <property type="evidence" value="ECO:0007669"/>
    <property type="project" value="UniProtKB-UniRule"/>
</dbReference>
<reference evidence="12" key="1">
    <citation type="submission" date="2021-05" db="EMBL/GenBank/DDBJ databases">
        <authorList>
            <person name="Stam R."/>
        </authorList>
    </citation>
    <scope>NUCLEOTIDE SEQUENCE</scope>
    <source>
        <strain evidence="12">CS162</strain>
    </source>
</reference>
<organism evidence="12 13">
    <name type="scientific">Alternaria atra</name>
    <dbReference type="NCBI Taxonomy" id="119953"/>
    <lineage>
        <taxon>Eukaryota</taxon>
        <taxon>Fungi</taxon>
        <taxon>Dikarya</taxon>
        <taxon>Ascomycota</taxon>
        <taxon>Pezizomycotina</taxon>
        <taxon>Dothideomycetes</taxon>
        <taxon>Pleosporomycetidae</taxon>
        <taxon>Pleosporales</taxon>
        <taxon>Pleosporineae</taxon>
        <taxon>Pleosporaceae</taxon>
        <taxon>Alternaria</taxon>
        <taxon>Alternaria sect. Ulocladioides</taxon>
    </lineage>
</organism>
<proteinExistence type="inferred from homology"/>
<feature type="compositionally biased region" description="Acidic residues" evidence="10">
    <location>
        <begin position="164"/>
        <end position="173"/>
    </location>
</feature>